<sequence length="170" mass="19295">MDNPCPTSGIIFRHLPNELVLMILEFADDGIYQDWSGFVRVDRRCYELLNPILFRRGDTDAMQWGIEFDNLVILRAALRYSTQLAVALANTKPYDDILVAPSWTDLRPNLNLDPTLRHWTIGVPTYLQPQSRAPAGSSTLPPSCSRTVRIFTTQFSDFALAFTWTCAVVK</sequence>
<reference evidence="1" key="2">
    <citation type="submission" date="2023-05" db="EMBL/GenBank/DDBJ databases">
        <authorList>
            <consortium name="Lawrence Berkeley National Laboratory"/>
            <person name="Steindorff A."/>
            <person name="Hensen N."/>
            <person name="Bonometti L."/>
            <person name="Westerberg I."/>
            <person name="Brannstrom I.O."/>
            <person name="Guillou S."/>
            <person name="Cros-Aarteil S."/>
            <person name="Calhoun S."/>
            <person name="Haridas S."/>
            <person name="Kuo A."/>
            <person name="Mondo S."/>
            <person name="Pangilinan J."/>
            <person name="Riley R."/>
            <person name="Labutti K."/>
            <person name="Andreopoulos B."/>
            <person name="Lipzen A."/>
            <person name="Chen C."/>
            <person name="Yanf M."/>
            <person name="Daum C."/>
            <person name="Ng V."/>
            <person name="Clum A."/>
            <person name="Ohm R."/>
            <person name="Martin F."/>
            <person name="Silar P."/>
            <person name="Natvig D."/>
            <person name="Lalanne C."/>
            <person name="Gautier V."/>
            <person name="Ament-Velasquez S.L."/>
            <person name="Kruys A."/>
            <person name="Hutchinson M.I."/>
            <person name="Powell A.J."/>
            <person name="Barry K."/>
            <person name="Miller A.N."/>
            <person name="Grigoriev I.V."/>
            <person name="Debuchy R."/>
            <person name="Gladieux P."/>
            <person name="Thoren M.H."/>
            <person name="Johannesson H."/>
        </authorList>
    </citation>
    <scope>NUCLEOTIDE SEQUENCE</scope>
    <source>
        <strain evidence="1">CBS 990.96</strain>
    </source>
</reference>
<evidence type="ECO:0000313" key="1">
    <source>
        <dbReference type="EMBL" id="KAK4221682.1"/>
    </source>
</evidence>
<proteinExistence type="predicted"/>
<dbReference type="Proteomes" id="UP001301958">
    <property type="component" value="Unassembled WGS sequence"/>
</dbReference>
<organism evidence="1 2">
    <name type="scientific">Podospora fimiseda</name>
    <dbReference type="NCBI Taxonomy" id="252190"/>
    <lineage>
        <taxon>Eukaryota</taxon>
        <taxon>Fungi</taxon>
        <taxon>Dikarya</taxon>
        <taxon>Ascomycota</taxon>
        <taxon>Pezizomycotina</taxon>
        <taxon>Sordariomycetes</taxon>
        <taxon>Sordariomycetidae</taxon>
        <taxon>Sordariales</taxon>
        <taxon>Podosporaceae</taxon>
        <taxon>Podospora</taxon>
    </lineage>
</organism>
<accession>A0AAN6YSF2</accession>
<protein>
    <submittedName>
        <fullName evidence="1">Uncharacterized protein</fullName>
    </submittedName>
</protein>
<comment type="caution">
    <text evidence="1">The sequence shown here is derived from an EMBL/GenBank/DDBJ whole genome shotgun (WGS) entry which is preliminary data.</text>
</comment>
<dbReference type="EMBL" id="MU865524">
    <property type="protein sequence ID" value="KAK4221682.1"/>
    <property type="molecule type" value="Genomic_DNA"/>
</dbReference>
<evidence type="ECO:0000313" key="2">
    <source>
        <dbReference type="Proteomes" id="UP001301958"/>
    </source>
</evidence>
<gene>
    <name evidence="1" type="ORF">QBC38DRAFT_448941</name>
</gene>
<name>A0AAN6YSF2_9PEZI</name>
<keyword evidence="2" id="KW-1185">Reference proteome</keyword>
<dbReference type="AlphaFoldDB" id="A0AAN6YSF2"/>
<reference evidence="1" key="1">
    <citation type="journal article" date="2023" name="Mol. Phylogenet. Evol.">
        <title>Genome-scale phylogeny and comparative genomics of the fungal order Sordariales.</title>
        <authorList>
            <person name="Hensen N."/>
            <person name="Bonometti L."/>
            <person name="Westerberg I."/>
            <person name="Brannstrom I.O."/>
            <person name="Guillou S."/>
            <person name="Cros-Aarteil S."/>
            <person name="Calhoun S."/>
            <person name="Haridas S."/>
            <person name="Kuo A."/>
            <person name="Mondo S."/>
            <person name="Pangilinan J."/>
            <person name="Riley R."/>
            <person name="LaButti K."/>
            <person name="Andreopoulos B."/>
            <person name="Lipzen A."/>
            <person name="Chen C."/>
            <person name="Yan M."/>
            <person name="Daum C."/>
            <person name="Ng V."/>
            <person name="Clum A."/>
            <person name="Steindorff A."/>
            <person name="Ohm R.A."/>
            <person name="Martin F."/>
            <person name="Silar P."/>
            <person name="Natvig D.O."/>
            <person name="Lalanne C."/>
            <person name="Gautier V."/>
            <person name="Ament-Velasquez S.L."/>
            <person name="Kruys A."/>
            <person name="Hutchinson M.I."/>
            <person name="Powell A.J."/>
            <person name="Barry K."/>
            <person name="Miller A.N."/>
            <person name="Grigoriev I.V."/>
            <person name="Debuchy R."/>
            <person name="Gladieux P."/>
            <person name="Hiltunen Thoren M."/>
            <person name="Johannesson H."/>
        </authorList>
    </citation>
    <scope>NUCLEOTIDE SEQUENCE</scope>
    <source>
        <strain evidence="1">CBS 990.96</strain>
    </source>
</reference>